<comment type="caution">
    <text evidence="2">The sequence shown here is derived from an EMBL/GenBank/DDBJ whole genome shotgun (WGS) entry which is preliminary data.</text>
</comment>
<dbReference type="AlphaFoldDB" id="A0ABD0YJ34"/>
<feature type="compositionally biased region" description="Basic residues" evidence="1">
    <location>
        <begin position="126"/>
        <end position="136"/>
    </location>
</feature>
<feature type="region of interest" description="Disordered" evidence="1">
    <location>
        <begin position="111"/>
        <end position="136"/>
    </location>
</feature>
<protein>
    <submittedName>
        <fullName evidence="2">Uncharacterized protein</fullName>
    </submittedName>
</protein>
<name>A0ABD0YJ34_9HEMI</name>
<evidence type="ECO:0000313" key="3">
    <source>
        <dbReference type="Proteomes" id="UP001558652"/>
    </source>
</evidence>
<evidence type="ECO:0000313" key="2">
    <source>
        <dbReference type="EMBL" id="KAL1131196.1"/>
    </source>
</evidence>
<proteinExistence type="predicted"/>
<dbReference type="Proteomes" id="UP001558652">
    <property type="component" value="Unassembled WGS sequence"/>
</dbReference>
<keyword evidence="3" id="KW-1185">Reference proteome</keyword>
<sequence>MHLLEQGRGLKGSVAVQAAVRAYNYYIHKTTGAQPLELMRHWQRSEGERTEEDLQRAREWVRKEKLTTKGREGYRRKSDLAVLRTLKERAVEEWGATEVSDKIRRQLRDGAQRSLEAEWTAVERKRPSRNHRHNRR</sequence>
<gene>
    <name evidence="2" type="ORF">AAG570_010814</name>
</gene>
<evidence type="ECO:0000256" key="1">
    <source>
        <dbReference type="SAM" id="MobiDB-lite"/>
    </source>
</evidence>
<accession>A0ABD0YJ34</accession>
<dbReference type="EMBL" id="JBFDAA010000006">
    <property type="protein sequence ID" value="KAL1131196.1"/>
    <property type="molecule type" value="Genomic_DNA"/>
</dbReference>
<reference evidence="2 3" key="1">
    <citation type="submission" date="2024-07" db="EMBL/GenBank/DDBJ databases">
        <title>Chromosome-level genome assembly of the water stick insect Ranatra chinensis (Heteroptera: Nepidae).</title>
        <authorList>
            <person name="Liu X."/>
        </authorList>
    </citation>
    <scope>NUCLEOTIDE SEQUENCE [LARGE SCALE GENOMIC DNA]</scope>
    <source>
        <strain evidence="2">Cailab_2021Rc</strain>
        <tissue evidence="2">Muscle</tissue>
    </source>
</reference>
<organism evidence="2 3">
    <name type="scientific">Ranatra chinensis</name>
    <dbReference type="NCBI Taxonomy" id="642074"/>
    <lineage>
        <taxon>Eukaryota</taxon>
        <taxon>Metazoa</taxon>
        <taxon>Ecdysozoa</taxon>
        <taxon>Arthropoda</taxon>
        <taxon>Hexapoda</taxon>
        <taxon>Insecta</taxon>
        <taxon>Pterygota</taxon>
        <taxon>Neoptera</taxon>
        <taxon>Paraneoptera</taxon>
        <taxon>Hemiptera</taxon>
        <taxon>Heteroptera</taxon>
        <taxon>Panheteroptera</taxon>
        <taxon>Nepomorpha</taxon>
        <taxon>Nepidae</taxon>
        <taxon>Ranatrinae</taxon>
        <taxon>Ranatra</taxon>
    </lineage>
</organism>